<evidence type="ECO:0000256" key="1">
    <source>
        <dbReference type="ARBA" id="ARBA00004613"/>
    </source>
</evidence>
<protein>
    <recommendedName>
        <fullName evidence="8">Peptidase S8/S53 domain-containing protein</fullName>
    </recommendedName>
</protein>
<dbReference type="Pfam" id="PF00082">
    <property type="entry name" value="Peptidase_S8"/>
    <property type="match status" value="1"/>
</dbReference>
<keyword evidence="3" id="KW-0732">Signal</keyword>
<dbReference type="Proteomes" id="UP001457282">
    <property type="component" value="Unassembled WGS sequence"/>
</dbReference>
<dbReference type="AlphaFoldDB" id="A0AAW1X5B0"/>
<dbReference type="Pfam" id="PF17766">
    <property type="entry name" value="fn3_6"/>
    <property type="match status" value="1"/>
</dbReference>
<dbReference type="InterPro" id="IPR036852">
    <property type="entry name" value="Peptidase_S8/S53_dom_sf"/>
</dbReference>
<evidence type="ECO:0000256" key="2">
    <source>
        <dbReference type="ARBA" id="ARBA00011073"/>
    </source>
</evidence>
<name>A0AAW1X5B0_RUBAR</name>
<feature type="domain" description="Subtilisin-like protease fibronectin type-III" evidence="5">
    <location>
        <begin position="194"/>
        <end position="269"/>
    </location>
</feature>
<dbReference type="InterPro" id="IPR000209">
    <property type="entry name" value="Peptidase_S8/S53_dom"/>
</dbReference>
<accession>A0AAW1X5B0</accession>
<organism evidence="6 7">
    <name type="scientific">Rubus argutus</name>
    <name type="common">Southern blackberry</name>
    <dbReference type="NCBI Taxonomy" id="59490"/>
    <lineage>
        <taxon>Eukaryota</taxon>
        <taxon>Viridiplantae</taxon>
        <taxon>Streptophyta</taxon>
        <taxon>Embryophyta</taxon>
        <taxon>Tracheophyta</taxon>
        <taxon>Spermatophyta</taxon>
        <taxon>Magnoliopsida</taxon>
        <taxon>eudicotyledons</taxon>
        <taxon>Gunneridae</taxon>
        <taxon>Pentapetalae</taxon>
        <taxon>rosids</taxon>
        <taxon>fabids</taxon>
        <taxon>Rosales</taxon>
        <taxon>Rosaceae</taxon>
        <taxon>Rosoideae</taxon>
        <taxon>Rosoideae incertae sedis</taxon>
        <taxon>Rubus</taxon>
    </lineage>
</organism>
<dbReference type="SUPFAM" id="SSF52743">
    <property type="entry name" value="Subtilisin-like"/>
    <property type="match status" value="1"/>
</dbReference>
<dbReference type="EMBL" id="JBEDUW010000004">
    <property type="protein sequence ID" value="KAK9931488.1"/>
    <property type="molecule type" value="Genomic_DNA"/>
</dbReference>
<sequence>MPIWWPGSSVSSLHDRPDSNFGFWFRFWSTADVLGLTRVQLLDLGWGLVACIVIKVILPVAGSELGSDIQYRSFGTTFACPHIAGLAALLERAHPKWSTAAIKSAIMTTADIEDNTQNPIRAHKNGTDYDFASPLDMGAGQINSNKAFDPGLIYAATGQDYVNLLCSLNNCWHPILKCSTTSPCYTCSTPSSHLTYPSFISLYGDATRSTNRIFQRTTNVDQGPAIYKFQLTTPPSTLITVLPEILVYGKKYAKQSYTVTISQNGKENHACIYWFSSLGGTKC</sequence>
<dbReference type="InterPro" id="IPR041469">
    <property type="entry name" value="Subtilisin-like_FN3"/>
</dbReference>
<gene>
    <name evidence="6" type="ORF">M0R45_018762</name>
</gene>
<evidence type="ECO:0000313" key="7">
    <source>
        <dbReference type="Proteomes" id="UP001457282"/>
    </source>
</evidence>
<proteinExistence type="inferred from homology"/>
<evidence type="ECO:0008006" key="8">
    <source>
        <dbReference type="Google" id="ProtNLM"/>
    </source>
</evidence>
<dbReference type="GO" id="GO:0006508">
    <property type="term" value="P:proteolysis"/>
    <property type="evidence" value="ECO:0007669"/>
    <property type="project" value="InterPro"/>
</dbReference>
<dbReference type="PANTHER" id="PTHR10795">
    <property type="entry name" value="PROPROTEIN CONVERTASE SUBTILISIN/KEXIN"/>
    <property type="match status" value="1"/>
</dbReference>
<comment type="caution">
    <text evidence="6">The sequence shown here is derived from an EMBL/GenBank/DDBJ whole genome shotgun (WGS) entry which is preliminary data.</text>
</comment>
<reference evidence="6 7" key="1">
    <citation type="journal article" date="2023" name="G3 (Bethesda)">
        <title>A chromosome-length genome assembly and annotation of blackberry (Rubus argutus, cv. 'Hillquist').</title>
        <authorList>
            <person name="Bruna T."/>
            <person name="Aryal R."/>
            <person name="Dudchenko O."/>
            <person name="Sargent D.J."/>
            <person name="Mead D."/>
            <person name="Buti M."/>
            <person name="Cavallini A."/>
            <person name="Hytonen T."/>
            <person name="Andres J."/>
            <person name="Pham M."/>
            <person name="Weisz D."/>
            <person name="Mascagni F."/>
            <person name="Usai G."/>
            <person name="Natali L."/>
            <person name="Bassil N."/>
            <person name="Fernandez G.E."/>
            <person name="Lomsadze A."/>
            <person name="Armour M."/>
            <person name="Olukolu B."/>
            <person name="Poorten T."/>
            <person name="Britton C."/>
            <person name="Davik J."/>
            <person name="Ashrafi H."/>
            <person name="Aiden E.L."/>
            <person name="Borodovsky M."/>
            <person name="Worthington M."/>
        </authorList>
    </citation>
    <scope>NUCLEOTIDE SEQUENCE [LARGE SCALE GENOMIC DNA]</scope>
    <source>
        <strain evidence="6">PI 553951</strain>
    </source>
</reference>
<comment type="subcellular location">
    <subcellularLocation>
        <location evidence="1">Secreted</location>
    </subcellularLocation>
</comment>
<keyword evidence="7" id="KW-1185">Reference proteome</keyword>
<evidence type="ECO:0000259" key="4">
    <source>
        <dbReference type="Pfam" id="PF00082"/>
    </source>
</evidence>
<dbReference type="Gene3D" id="3.40.50.200">
    <property type="entry name" value="Peptidase S8/S53 domain"/>
    <property type="match status" value="1"/>
</dbReference>
<dbReference type="InterPro" id="IPR045051">
    <property type="entry name" value="SBT"/>
</dbReference>
<dbReference type="Gene3D" id="2.60.40.2310">
    <property type="match status" value="1"/>
</dbReference>
<dbReference type="GO" id="GO:0004252">
    <property type="term" value="F:serine-type endopeptidase activity"/>
    <property type="evidence" value="ECO:0007669"/>
    <property type="project" value="InterPro"/>
</dbReference>
<comment type="similarity">
    <text evidence="2">Belongs to the peptidase S8 family.</text>
</comment>
<evidence type="ECO:0000313" key="6">
    <source>
        <dbReference type="EMBL" id="KAK9931488.1"/>
    </source>
</evidence>
<feature type="domain" description="Peptidase S8/S53" evidence="4">
    <location>
        <begin position="75"/>
        <end position="115"/>
    </location>
</feature>
<evidence type="ECO:0000259" key="5">
    <source>
        <dbReference type="Pfam" id="PF17766"/>
    </source>
</evidence>
<evidence type="ECO:0000256" key="3">
    <source>
        <dbReference type="ARBA" id="ARBA00022729"/>
    </source>
</evidence>
<dbReference type="GO" id="GO:0005576">
    <property type="term" value="C:extracellular region"/>
    <property type="evidence" value="ECO:0007669"/>
    <property type="project" value="UniProtKB-SubCell"/>
</dbReference>